<dbReference type="InterPro" id="IPR001789">
    <property type="entry name" value="Sig_transdc_resp-reg_receiver"/>
</dbReference>
<evidence type="ECO:0000256" key="5">
    <source>
        <dbReference type="ARBA" id="ARBA00022679"/>
    </source>
</evidence>
<feature type="active site" evidence="7">
    <location>
        <position position="29"/>
    </location>
</feature>
<protein>
    <recommendedName>
        <fullName evidence="18">Histidine kinase</fullName>
    </recommendedName>
</protein>
<dbReference type="PROSITE" id="PS50123">
    <property type="entry name" value="CHER"/>
    <property type="match status" value="1"/>
</dbReference>
<dbReference type="RefSeq" id="WP_114283066.1">
    <property type="nucleotide sequence ID" value="NZ_PSYR01000002.1"/>
</dbReference>
<dbReference type="SMART" id="SM00138">
    <property type="entry name" value="MeTrc"/>
    <property type="match status" value="1"/>
</dbReference>
<dbReference type="GO" id="GO:0000155">
    <property type="term" value="F:phosphorelay sensor kinase activity"/>
    <property type="evidence" value="ECO:0007669"/>
    <property type="project" value="InterPro"/>
</dbReference>
<evidence type="ECO:0000256" key="3">
    <source>
        <dbReference type="ARBA" id="ARBA00022500"/>
    </source>
</evidence>
<dbReference type="Gene3D" id="3.40.50.150">
    <property type="entry name" value="Vaccinia Virus protein VP39"/>
    <property type="match status" value="1"/>
</dbReference>
<gene>
    <name evidence="16" type="ORF">C4900_10620</name>
</gene>
<evidence type="ECO:0000256" key="9">
    <source>
        <dbReference type="SAM" id="MobiDB-lite"/>
    </source>
</evidence>
<feature type="active site" evidence="7">
    <location>
        <position position="56"/>
    </location>
</feature>
<dbReference type="InterPro" id="IPR000780">
    <property type="entry name" value="CheR_MeTrfase"/>
</dbReference>
<dbReference type="SMART" id="SM00387">
    <property type="entry name" value="HATPase_c"/>
    <property type="match status" value="1"/>
</dbReference>
<dbReference type="Pfam" id="PF00072">
    <property type="entry name" value="Response_reg"/>
    <property type="match status" value="1"/>
</dbReference>
<keyword evidence="8" id="KW-0597">Phosphoprotein</keyword>
<dbReference type="InterPro" id="IPR035965">
    <property type="entry name" value="PAS-like_dom_sf"/>
</dbReference>
<evidence type="ECO:0000259" key="12">
    <source>
        <dbReference type="PROSITE" id="PS50112"/>
    </source>
</evidence>
<dbReference type="Gene3D" id="3.40.50.180">
    <property type="entry name" value="Methylesterase CheB, C-terminal domain"/>
    <property type="match status" value="1"/>
</dbReference>
<evidence type="ECO:0000259" key="11">
    <source>
        <dbReference type="PROSITE" id="PS50110"/>
    </source>
</evidence>
<feature type="active site" evidence="7">
    <location>
        <position position="148"/>
    </location>
</feature>
<dbReference type="SUPFAM" id="SSF52172">
    <property type="entry name" value="CheY-like"/>
    <property type="match status" value="1"/>
</dbReference>
<dbReference type="InterPro" id="IPR036097">
    <property type="entry name" value="HisK_dim/P_sf"/>
</dbReference>
<evidence type="ECO:0000256" key="6">
    <source>
        <dbReference type="ARBA" id="ARBA00022691"/>
    </source>
</evidence>
<feature type="domain" description="CheR-type methyltransferase" evidence="15">
    <location>
        <begin position="241"/>
        <end position="504"/>
    </location>
</feature>
<dbReference type="InterPro" id="IPR011006">
    <property type="entry name" value="CheY-like_superfamily"/>
</dbReference>
<dbReference type="Pfam" id="PF02518">
    <property type="entry name" value="HATPase_c"/>
    <property type="match status" value="1"/>
</dbReference>
<dbReference type="SMART" id="SM00388">
    <property type="entry name" value="HisKA"/>
    <property type="match status" value="1"/>
</dbReference>
<dbReference type="Pfam" id="PF13188">
    <property type="entry name" value="PAS_8"/>
    <property type="match status" value="1"/>
</dbReference>
<dbReference type="PROSITE" id="PS50122">
    <property type="entry name" value="CHEB"/>
    <property type="match status" value="1"/>
</dbReference>
<comment type="catalytic activity">
    <reaction evidence="1">
        <text>ATP + protein L-histidine = ADP + protein N-phospho-L-histidine.</text>
        <dbReference type="EC" id="2.7.13.3"/>
    </reaction>
</comment>
<evidence type="ECO:0000259" key="15">
    <source>
        <dbReference type="PROSITE" id="PS50123"/>
    </source>
</evidence>
<dbReference type="InterPro" id="IPR000700">
    <property type="entry name" value="PAS-assoc_C"/>
</dbReference>
<dbReference type="Proteomes" id="UP000253250">
    <property type="component" value="Unassembled WGS sequence"/>
</dbReference>
<keyword evidence="17" id="KW-1185">Reference proteome</keyword>
<dbReference type="InterPro" id="IPR005467">
    <property type="entry name" value="His_kinase_dom"/>
</dbReference>
<dbReference type="InterPro" id="IPR001610">
    <property type="entry name" value="PAC"/>
</dbReference>
<dbReference type="Pfam" id="PF01739">
    <property type="entry name" value="CheR"/>
    <property type="match status" value="1"/>
</dbReference>
<dbReference type="NCBIfam" id="TIGR00229">
    <property type="entry name" value="sensory_box"/>
    <property type="match status" value="3"/>
</dbReference>
<organism evidence="16 17">
    <name type="scientific">Acidiferrobacter thiooxydans</name>
    <dbReference type="NCBI Taxonomy" id="163359"/>
    <lineage>
        <taxon>Bacteria</taxon>
        <taxon>Pseudomonadati</taxon>
        <taxon>Pseudomonadota</taxon>
        <taxon>Gammaproteobacteria</taxon>
        <taxon>Acidiferrobacterales</taxon>
        <taxon>Acidiferrobacteraceae</taxon>
        <taxon>Acidiferrobacter</taxon>
    </lineage>
</organism>
<dbReference type="Pfam" id="PF08447">
    <property type="entry name" value="PAS_3"/>
    <property type="match status" value="1"/>
</dbReference>
<evidence type="ECO:0000313" key="17">
    <source>
        <dbReference type="Proteomes" id="UP000253250"/>
    </source>
</evidence>
<dbReference type="InterPro" id="IPR022642">
    <property type="entry name" value="CheR_C"/>
</dbReference>
<dbReference type="CDD" id="cd17546">
    <property type="entry name" value="REC_hyHK_CKI1_RcsC-like"/>
    <property type="match status" value="1"/>
</dbReference>
<dbReference type="PROSITE" id="PS50109">
    <property type="entry name" value="HIS_KIN"/>
    <property type="match status" value="1"/>
</dbReference>
<dbReference type="Gene3D" id="3.30.450.20">
    <property type="entry name" value="PAS domain"/>
    <property type="match status" value="4"/>
</dbReference>
<dbReference type="InterPro" id="IPR013655">
    <property type="entry name" value="PAS_fold_3"/>
</dbReference>
<dbReference type="InterPro" id="IPR003594">
    <property type="entry name" value="HATPase_dom"/>
</dbReference>
<dbReference type="InterPro" id="IPR013656">
    <property type="entry name" value="PAS_4"/>
</dbReference>
<dbReference type="CDD" id="cd00130">
    <property type="entry name" value="PAS"/>
    <property type="match status" value="3"/>
</dbReference>
<keyword evidence="6" id="KW-0949">S-adenosyl-L-methionine</keyword>
<dbReference type="Gene3D" id="1.10.287.130">
    <property type="match status" value="1"/>
</dbReference>
<evidence type="ECO:0000259" key="14">
    <source>
        <dbReference type="PROSITE" id="PS50122"/>
    </source>
</evidence>
<dbReference type="Pfam" id="PF00989">
    <property type="entry name" value="PAS"/>
    <property type="match status" value="1"/>
</dbReference>
<evidence type="ECO:0000256" key="1">
    <source>
        <dbReference type="ARBA" id="ARBA00000085"/>
    </source>
</evidence>
<reference evidence="16 17" key="1">
    <citation type="submission" date="2018-02" db="EMBL/GenBank/DDBJ databases">
        <title>Insights into the biology of acidophilic members of the Acidiferrobacteraceae family derived from comparative genomic analyses.</title>
        <authorList>
            <person name="Issotta F."/>
            <person name="Thyssen C."/>
            <person name="Mena C."/>
            <person name="Moya A."/>
            <person name="Bellenberg S."/>
            <person name="Sproer C."/>
            <person name="Covarrubias P.C."/>
            <person name="Sand W."/>
            <person name="Quatrini R."/>
            <person name="Vera M."/>
        </authorList>
    </citation>
    <scope>NUCLEOTIDE SEQUENCE [LARGE SCALE GENOMIC DNA]</scope>
    <source>
        <strain evidence="17">m-1</strain>
    </source>
</reference>
<evidence type="ECO:0000313" key="16">
    <source>
        <dbReference type="EMBL" id="RCN56287.1"/>
    </source>
</evidence>
<dbReference type="GO" id="GO:0008984">
    <property type="term" value="F:protein-glutamate methylesterase activity"/>
    <property type="evidence" value="ECO:0007669"/>
    <property type="project" value="InterPro"/>
</dbReference>
<dbReference type="SUPFAM" id="SSF55785">
    <property type="entry name" value="PYP-like sensor domain (PAS domain)"/>
    <property type="match status" value="3"/>
</dbReference>
<dbReference type="InterPro" id="IPR013767">
    <property type="entry name" value="PAS_fold"/>
</dbReference>
<dbReference type="Gene3D" id="3.30.565.10">
    <property type="entry name" value="Histidine kinase-like ATPase, C-terminal domain"/>
    <property type="match status" value="1"/>
</dbReference>
<dbReference type="InterPro" id="IPR050903">
    <property type="entry name" value="Bact_Chemotaxis_MeTrfase"/>
</dbReference>
<dbReference type="Pfam" id="PF03705">
    <property type="entry name" value="CheR_N"/>
    <property type="match status" value="1"/>
</dbReference>
<dbReference type="InterPro" id="IPR036890">
    <property type="entry name" value="HATPase_C_sf"/>
</dbReference>
<dbReference type="PROSITE" id="PS50113">
    <property type="entry name" value="PAC"/>
    <property type="match status" value="1"/>
</dbReference>
<feature type="domain" description="PAC" evidence="13">
    <location>
        <begin position="1218"/>
        <end position="1269"/>
    </location>
</feature>
<dbReference type="GO" id="GO:0006355">
    <property type="term" value="P:regulation of DNA-templated transcription"/>
    <property type="evidence" value="ECO:0007669"/>
    <property type="project" value="InterPro"/>
</dbReference>
<dbReference type="InterPro" id="IPR000014">
    <property type="entry name" value="PAS"/>
</dbReference>
<feature type="region of interest" description="Disordered" evidence="9">
    <location>
        <begin position="222"/>
        <end position="241"/>
    </location>
</feature>
<dbReference type="Pfam" id="PF13596">
    <property type="entry name" value="PAS_10"/>
    <property type="match status" value="1"/>
</dbReference>
<keyword evidence="3 7" id="KW-0145">Chemotaxis</keyword>
<dbReference type="InterPro" id="IPR022641">
    <property type="entry name" value="CheR_N"/>
</dbReference>
<dbReference type="InterPro" id="IPR000673">
    <property type="entry name" value="Sig_transdc_resp-reg_Me-estase"/>
</dbReference>
<sequence>MTAQKTPARVPGHGPLPGPRFPIVGIGASAGGLEAFTELLSHLPTDTGMGFVLVQHLAPAHPSALVQLLSATTSMPVHEARHRQRVLANHIYVIAPNTCLRISGGVLVLKTREAASGAVRTIDIFLESLAHDRQERAIGIVLSGNASDGTIGLEAIKAQGGITFAQDDSAAFRSMPHSAVAAGCVDLVLAPKEIAEELARIASHPYVAQERPVAVPTVDPATPAPAHRAVASAPKSAQKAARTRASTLEAQDTSAIYLLVRKHAGVDFSLYKSVTMERRISRRMALHGMTQAADYVRLLRTNIPELERLTTDMLIGVTRFFRDPEAFEVVKQNVFPTFFASGRKDPLRIWVPACSTGQEAYSLAMAVTEFGEQHGGMARELQIFATDLSASRIDTARAGLYPESLVQDIGAKRLRRFFVEEEGGYRICKELRGQIVFARHNLLSDPPFARMNLISCRNVLIYLEPAIQKRLLTTLHYALKTDGFLLLGTSESAATAGELFQAFDKKRKIYTKKAGVGSRLILPVVTPRRLSSGTEPASPPNGRAFVGLNAQREADRVTVKHFAPPGVLINADGDILQFRGSTSPYLEPPSYKASFNVLHMAHADVAVPLRAALAKAMKGGGVVRKRYQPTDDEGSGLPGVTIEIIPLKNLKERHYLIFFEPMGASRRDTAVARETEAPAPAARDRRTTLRRAQRCERELVEVRDSMEALQDQYEAANEELQASNEEIQSANEELQSTNEQLETSQEEVDSANEELITINSELAHRNTELSHLNDDLSNLQLSVNLPMLVLARDLRIRNFTPLAARLFNLVATDIGQSIAGIYHHLDCPDLAQLAATVIDTVAAHEREIRDQDGRWYLLRIQPYLTFDRKIDGAVMVLVSIDALKRSMLEAERALAYAQAMLRTARVPLLTLDGALRVHAANDAFYKTFQLSATEVEGRSIWELSNGAWDITELHTLLEILPRDRPLEDVEVVHTFPVLGRRTMRLNARRLDESDGAPDMFVLSIEDVTEHLASREAIRRSEVRYRRLFEAAQDGILILDADSGRIADANPLMTRLLGYTPAELVGRELAHIGLFPDASFRDEMLAQLRTIGYARFDNVPVRAKDGERRVVEAVCNLYEEEGNRVIQWNIRDVTRRMEANEALRASEARFHAIADNVPVMIWMRNPDNQLTYFNSGWQTFISGGDDQAKDGHWRAAIHPEDRALCLEHYARAFADRKRFELKYRLRQHNGEYRLILDVGIPLMWEGKLTGYIGSCIDVTEREQIDMELSKSSKLESVGILAGGIAHDFNNLLTAIIGNIGLARLSLDPRSELFKSLMAAEHAGLRARDLSQQLLIFAHGGTPIENTLSLGNVLREWLAFAARGSNTQVISSIAADLWPVEADKGQLSQVINNLILNAQQAMPQGGTIHVVAENVTLGPDNGLPLIGDYVRTAITDQGDGIAKAHLGKVFDPFFTTKPKGTGLGLATSYAIIKKHRGHMTVQSEPGQGATFCLYLPASEKKAIGLTPGKTGTPPQGTGKILFMDDEPVIRRFADKALASFGYQIESVADGQQAIERYRAAREEGRPYDGVILDLTVPGGMGGHETMQALLAIDPGVRAIVTSGYSNDPIMADYKAYGFCGCITKPYQLEDLRAVVFSLCQRDDDRDASHAPKDAPTA</sequence>
<dbReference type="GO" id="GO:0000156">
    <property type="term" value="F:phosphorelay response regulator activity"/>
    <property type="evidence" value="ECO:0007669"/>
    <property type="project" value="InterPro"/>
</dbReference>
<dbReference type="PROSITE" id="PS50110">
    <property type="entry name" value="RESPONSE_REGULATORY"/>
    <property type="match status" value="1"/>
</dbReference>
<dbReference type="GO" id="GO:0032259">
    <property type="term" value="P:methylation"/>
    <property type="evidence" value="ECO:0007669"/>
    <property type="project" value="UniProtKB-KW"/>
</dbReference>
<dbReference type="Gene3D" id="1.10.155.10">
    <property type="entry name" value="Chemotaxis receptor methyltransferase CheR, N-terminal domain"/>
    <property type="match status" value="1"/>
</dbReference>
<dbReference type="CDD" id="cd16434">
    <property type="entry name" value="CheB-CheR_fusion"/>
    <property type="match status" value="1"/>
</dbReference>
<dbReference type="SUPFAM" id="SSF103657">
    <property type="entry name" value="BAR/IMD domain-like"/>
    <property type="match status" value="1"/>
</dbReference>
<dbReference type="InterPro" id="IPR035909">
    <property type="entry name" value="CheB_C"/>
</dbReference>
<evidence type="ECO:0008006" key="18">
    <source>
        <dbReference type="Google" id="ProtNLM"/>
    </source>
</evidence>
<dbReference type="GO" id="GO:0006935">
    <property type="term" value="P:chemotaxis"/>
    <property type="evidence" value="ECO:0007669"/>
    <property type="project" value="UniProtKB-UniRule"/>
</dbReference>
<keyword evidence="7" id="KW-0378">Hydrolase</keyword>
<feature type="region of interest" description="Disordered" evidence="9">
    <location>
        <begin position="670"/>
        <end position="689"/>
    </location>
</feature>
<dbReference type="Pfam" id="PF01339">
    <property type="entry name" value="CheB_methylest"/>
    <property type="match status" value="1"/>
</dbReference>
<evidence type="ECO:0000256" key="7">
    <source>
        <dbReference type="PROSITE-ProRule" id="PRU00050"/>
    </source>
</evidence>
<dbReference type="PRINTS" id="PR00996">
    <property type="entry name" value="CHERMTFRASE"/>
</dbReference>
<dbReference type="Gene3D" id="3.40.50.2300">
    <property type="match status" value="1"/>
</dbReference>
<comment type="caution">
    <text evidence="16">The sequence shown here is derived from an EMBL/GenBank/DDBJ whole genome shotgun (WGS) entry which is preliminary data.</text>
</comment>
<dbReference type="InterPro" id="IPR036804">
    <property type="entry name" value="CheR_N_sf"/>
</dbReference>
<evidence type="ECO:0000256" key="4">
    <source>
        <dbReference type="ARBA" id="ARBA00022603"/>
    </source>
</evidence>
<proteinExistence type="predicted"/>
<dbReference type="SUPFAM" id="SSF47384">
    <property type="entry name" value="Homodimeric domain of signal transducing histidine kinase"/>
    <property type="match status" value="1"/>
</dbReference>
<dbReference type="CDD" id="cd00082">
    <property type="entry name" value="HisKA"/>
    <property type="match status" value="1"/>
</dbReference>
<dbReference type="InterPro" id="IPR029063">
    <property type="entry name" value="SAM-dependent_MTases_sf"/>
</dbReference>
<evidence type="ECO:0000256" key="2">
    <source>
        <dbReference type="ARBA" id="ARBA00001541"/>
    </source>
</evidence>
<feature type="compositionally biased region" description="Polar residues" evidence="9">
    <location>
        <begin position="720"/>
        <end position="743"/>
    </location>
</feature>
<feature type="domain" description="Histidine kinase" evidence="10">
    <location>
        <begin position="1282"/>
        <end position="1497"/>
    </location>
</feature>
<dbReference type="GO" id="GO:0005737">
    <property type="term" value="C:cytoplasm"/>
    <property type="evidence" value="ECO:0007669"/>
    <property type="project" value="InterPro"/>
</dbReference>
<dbReference type="SMART" id="SM00091">
    <property type="entry name" value="PAS"/>
    <property type="match status" value="4"/>
</dbReference>
<feature type="modified residue" description="4-aspartylphosphate" evidence="8">
    <location>
        <position position="1571"/>
    </location>
</feature>
<dbReference type="InterPro" id="IPR003661">
    <property type="entry name" value="HisK_dim/P_dom"/>
</dbReference>
<dbReference type="EMBL" id="PSYR01000002">
    <property type="protein sequence ID" value="RCN56287.1"/>
    <property type="molecule type" value="Genomic_DNA"/>
</dbReference>
<dbReference type="SUPFAM" id="SSF47757">
    <property type="entry name" value="Chemotaxis receptor methyltransferase CheR, N-terminal domain"/>
    <property type="match status" value="1"/>
</dbReference>
<dbReference type="SUPFAM" id="SSF55874">
    <property type="entry name" value="ATPase domain of HSP90 chaperone/DNA topoisomerase II/histidine kinase"/>
    <property type="match status" value="1"/>
</dbReference>
<feature type="region of interest" description="Disordered" evidence="9">
    <location>
        <begin position="717"/>
        <end position="745"/>
    </location>
</feature>
<dbReference type="PANTHER" id="PTHR24422">
    <property type="entry name" value="CHEMOTAXIS PROTEIN METHYLTRANSFERASE"/>
    <property type="match status" value="1"/>
</dbReference>
<dbReference type="InterPro" id="IPR027267">
    <property type="entry name" value="AH/BAR_dom_sf"/>
</dbReference>
<evidence type="ECO:0000259" key="13">
    <source>
        <dbReference type="PROSITE" id="PS50113"/>
    </source>
</evidence>
<dbReference type="SMART" id="SM00086">
    <property type="entry name" value="PAC"/>
    <property type="match status" value="3"/>
</dbReference>
<feature type="domain" description="PAS" evidence="12">
    <location>
        <begin position="1020"/>
        <end position="1068"/>
    </location>
</feature>
<dbReference type="PROSITE" id="PS50112">
    <property type="entry name" value="PAS"/>
    <property type="match status" value="1"/>
</dbReference>
<evidence type="ECO:0000256" key="8">
    <source>
        <dbReference type="PROSITE-ProRule" id="PRU00169"/>
    </source>
</evidence>
<evidence type="ECO:0000259" key="10">
    <source>
        <dbReference type="PROSITE" id="PS50109"/>
    </source>
</evidence>
<dbReference type="GO" id="GO:0008983">
    <property type="term" value="F:protein-glutamate O-methyltransferase activity"/>
    <property type="evidence" value="ECO:0007669"/>
    <property type="project" value="UniProtKB-EC"/>
</dbReference>
<keyword evidence="4" id="KW-0489">Methyltransferase</keyword>
<dbReference type="SMART" id="SM00448">
    <property type="entry name" value="REC"/>
    <property type="match status" value="1"/>
</dbReference>
<name>A0A368HGX0_9GAMM</name>
<dbReference type="SUPFAM" id="SSF52738">
    <property type="entry name" value="Methylesterase CheB, C-terminal domain"/>
    <property type="match status" value="1"/>
</dbReference>
<dbReference type="PANTHER" id="PTHR24422:SF27">
    <property type="entry name" value="PROTEIN-GLUTAMATE O-METHYLTRANSFERASE"/>
    <property type="match status" value="1"/>
</dbReference>
<dbReference type="SUPFAM" id="SSF53335">
    <property type="entry name" value="S-adenosyl-L-methionine-dependent methyltransferases"/>
    <property type="match status" value="1"/>
</dbReference>
<dbReference type="OrthoDB" id="9816309at2"/>
<comment type="catalytic activity">
    <reaction evidence="2">
        <text>L-glutamyl-[protein] + S-adenosyl-L-methionine = [protein]-L-glutamate 5-O-methyl ester + S-adenosyl-L-homocysteine</text>
        <dbReference type="Rhea" id="RHEA:24452"/>
        <dbReference type="Rhea" id="RHEA-COMP:10208"/>
        <dbReference type="Rhea" id="RHEA-COMP:10311"/>
        <dbReference type="ChEBI" id="CHEBI:29973"/>
        <dbReference type="ChEBI" id="CHEBI:57856"/>
        <dbReference type="ChEBI" id="CHEBI:59789"/>
        <dbReference type="ChEBI" id="CHEBI:82795"/>
        <dbReference type="EC" id="2.1.1.80"/>
    </reaction>
</comment>
<keyword evidence="5" id="KW-0808">Transferase</keyword>
<accession>A0A368HGX0</accession>
<feature type="domain" description="CheB-type methylesterase" evidence="14">
    <location>
        <begin position="17"/>
        <end position="198"/>
    </location>
</feature>
<feature type="domain" description="Response regulatory" evidence="11">
    <location>
        <begin position="1517"/>
        <end position="1637"/>
    </location>
</feature>
<dbReference type="Pfam" id="PF08448">
    <property type="entry name" value="PAS_4"/>
    <property type="match status" value="1"/>
</dbReference>